<keyword evidence="1" id="KW-0812">Transmembrane</keyword>
<feature type="transmembrane region" description="Helical" evidence="1">
    <location>
        <begin position="33"/>
        <end position="55"/>
    </location>
</feature>
<proteinExistence type="predicted"/>
<dbReference type="RefSeq" id="WP_338102255.1">
    <property type="nucleotide sequence ID" value="NZ_CP131060.1"/>
</dbReference>
<dbReference type="EMBL" id="CP131060">
    <property type="protein sequence ID" value="WNY25911.1"/>
    <property type="molecule type" value="Genomic_DNA"/>
</dbReference>
<keyword evidence="1" id="KW-1133">Transmembrane helix</keyword>
<dbReference type="AlphaFoldDB" id="A0AA96ZVW1"/>
<accession>A0AA96ZVW1</accession>
<evidence type="ECO:0000313" key="3">
    <source>
        <dbReference type="Proteomes" id="UP001303587"/>
    </source>
</evidence>
<keyword evidence="3" id="KW-1185">Reference proteome</keyword>
<sequence length="67" mass="7591">MNTKQQKNLAAFLLVLVLIAFLLYMAFSSQLLLGIMLLVYPCSFVVFFVVLYFVVKKAVKDGILESK</sequence>
<feature type="transmembrane region" description="Helical" evidence="1">
    <location>
        <begin position="9"/>
        <end position="27"/>
    </location>
</feature>
<dbReference type="Proteomes" id="UP001303587">
    <property type="component" value="Chromosome"/>
</dbReference>
<evidence type="ECO:0000256" key="1">
    <source>
        <dbReference type="SAM" id="Phobius"/>
    </source>
</evidence>
<dbReference type="GeneID" id="89230572"/>
<gene>
    <name evidence="2" type="ORF">MsAc7_14760</name>
</gene>
<reference evidence="2 3" key="1">
    <citation type="submission" date="2023-07" db="EMBL/GenBank/DDBJ databases">
        <title>Closed genoem sequence of Methanosarcinaceae archaeon Ac7.</title>
        <authorList>
            <person name="Poehlein A."/>
            <person name="Protasov E."/>
            <person name="Platt K."/>
            <person name="Reeh H."/>
            <person name="Daniel R."/>
            <person name="Brune A."/>
        </authorList>
    </citation>
    <scope>NUCLEOTIDE SEQUENCE [LARGE SCALE GENOMIC DNA]</scope>
    <source>
        <strain evidence="2 3">Ac7</strain>
    </source>
</reference>
<organism evidence="2 3">
    <name type="scientific">Methanolapillus millepedarum</name>
    <dbReference type="NCBI Taxonomy" id="3028296"/>
    <lineage>
        <taxon>Archaea</taxon>
        <taxon>Methanobacteriati</taxon>
        <taxon>Methanobacteriota</taxon>
        <taxon>Stenosarchaea group</taxon>
        <taxon>Methanomicrobia</taxon>
        <taxon>Methanosarcinales</taxon>
        <taxon>Methanosarcinaceae</taxon>
        <taxon>Methanolapillus</taxon>
    </lineage>
</organism>
<evidence type="ECO:0000313" key="2">
    <source>
        <dbReference type="EMBL" id="WNY25911.1"/>
    </source>
</evidence>
<protein>
    <submittedName>
        <fullName evidence="2">Uncharacterized protein</fullName>
    </submittedName>
</protein>
<name>A0AA96ZVW1_9EURY</name>
<keyword evidence="1" id="KW-0472">Membrane</keyword>